<gene>
    <name evidence="3" type="ORF">K239x_36320</name>
</gene>
<dbReference type="PROSITE" id="PS51257">
    <property type="entry name" value="PROKAR_LIPOPROTEIN"/>
    <property type="match status" value="1"/>
</dbReference>
<feature type="chain" id="PRO_5022164798" evidence="2">
    <location>
        <begin position="24"/>
        <end position="299"/>
    </location>
</feature>
<accession>A0A517NWX1</accession>
<evidence type="ECO:0000313" key="4">
    <source>
        <dbReference type="Proteomes" id="UP000319817"/>
    </source>
</evidence>
<keyword evidence="2" id="KW-0732">Signal</keyword>
<dbReference type="EMBL" id="CP036526">
    <property type="protein sequence ID" value="QDT11632.1"/>
    <property type="molecule type" value="Genomic_DNA"/>
</dbReference>
<sequence length="299" mass="32794" precursor="true">MRVSRRHFAASVATLVMMGSAGCATMSTTDQPRSKSASLVDRIPWIGDKEEADDNVPYPNPAKIAATWTPDTLVQSGRVPTRGFGGRIFFYDEKSRPVPVEGTLIVHGFDEEIKDPEKNVKRFEFTPEQFTRHFSKTDLGASYSVWIPWDAIGGEKKRISLVASFKTAEGKAVQGVPAMVMLPGKERTESPEDQLAKMSPQYRQYQQALAMDDSTKQSGLTTTTISRRRRGIERVKPSSNQLPSGMPGVPENTMIAGNTKTPSVEVSMNPRPGSSGILPASAELPKGGRLPTVRHSFQK</sequence>
<feature type="region of interest" description="Disordered" evidence="1">
    <location>
        <begin position="261"/>
        <end position="299"/>
    </location>
</feature>
<evidence type="ECO:0000256" key="2">
    <source>
        <dbReference type="SAM" id="SignalP"/>
    </source>
</evidence>
<dbReference type="Proteomes" id="UP000319817">
    <property type="component" value="Chromosome"/>
</dbReference>
<name>A0A517NWX1_9BACT</name>
<reference evidence="3 4" key="1">
    <citation type="submission" date="2019-02" db="EMBL/GenBank/DDBJ databases">
        <title>Deep-cultivation of Planctomycetes and their phenomic and genomic characterization uncovers novel biology.</title>
        <authorList>
            <person name="Wiegand S."/>
            <person name="Jogler M."/>
            <person name="Boedeker C."/>
            <person name="Pinto D."/>
            <person name="Vollmers J."/>
            <person name="Rivas-Marin E."/>
            <person name="Kohn T."/>
            <person name="Peeters S.H."/>
            <person name="Heuer A."/>
            <person name="Rast P."/>
            <person name="Oberbeckmann S."/>
            <person name="Bunk B."/>
            <person name="Jeske O."/>
            <person name="Meyerdierks A."/>
            <person name="Storesund J.E."/>
            <person name="Kallscheuer N."/>
            <person name="Luecker S."/>
            <person name="Lage O.M."/>
            <person name="Pohl T."/>
            <person name="Merkel B.J."/>
            <person name="Hornburger P."/>
            <person name="Mueller R.-W."/>
            <person name="Bruemmer F."/>
            <person name="Labrenz M."/>
            <person name="Spormann A.M."/>
            <person name="Op den Camp H."/>
            <person name="Overmann J."/>
            <person name="Amann R."/>
            <person name="Jetten M.S.M."/>
            <person name="Mascher T."/>
            <person name="Medema M.H."/>
            <person name="Devos D.P."/>
            <person name="Kaster A.-K."/>
            <person name="Ovreas L."/>
            <person name="Rohde M."/>
            <person name="Galperin M.Y."/>
            <person name="Jogler C."/>
        </authorList>
    </citation>
    <scope>NUCLEOTIDE SEQUENCE [LARGE SCALE GENOMIC DNA]</scope>
    <source>
        <strain evidence="3 4">K23_9</strain>
    </source>
</reference>
<evidence type="ECO:0000256" key="1">
    <source>
        <dbReference type="SAM" id="MobiDB-lite"/>
    </source>
</evidence>
<evidence type="ECO:0000313" key="3">
    <source>
        <dbReference type="EMBL" id="QDT11632.1"/>
    </source>
</evidence>
<protein>
    <submittedName>
        <fullName evidence="3">Uncharacterized protein</fullName>
    </submittedName>
</protein>
<organism evidence="3 4">
    <name type="scientific">Stieleria marina</name>
    <dbReference type="NCBI Taxonomy" id="1930275"/>
    <lineage>
        <taxon>Bacteria</taxon>
        <taxon>Pseudomonadati</taxon>
        <taxon>Planctomycetota</taxon>
        <taxon>Planctomycetia</taxon>
        <taxon>Pirellulales</taxon>
        <taxon>Pirellulaceae</taxon>
        <taxon>Stieleria</taxon>
    </lineage>
</organism>
<proteinExistence type="predicted"/>
<keyword evidence="4" id="KW-1185">Reference proteome</keyword>
<dbReference type="AlphaFoldDB" id="A0A517NWX1"/>
<feature type="signal peptide" evidence="2">
    <location>
        <begin position="1"/>
        <end position="23"/>
    </location>
</feature>